<proteinExistence type="predicted"/>
<evidence type="ECO:0000313" key="4">
    <source>
        <dbReference type="EMBL" id="MBR7743088.1"/>
    </source>
</evidence>
<dbReference type="InterPro" id="IPR016181">
    <property type="entry name" value="Acyl_CoA_acyltransferase"/>
</dbReference>
<evidence type="ECO:0000256" key="2">
    <source>
        <dbReference type="ARBA" id="ARBA00023315"/>
    </source>
</evidence>
<dbReference type="PANTHER" id="PTHR43877">
    <property type="entry name" value="AMINOALKYLPHOSPHONATE N-ACETYLTRANSFERASE-RELATED-RELATED"/>
    <property type="match status" value="1"/>
</dbReference>
<dbReference type="AlphaFoldDB" id="A0A941D8L4"/>
<dbReference type="InterPro" id="IPR050832">
    <property type="entry name" value="Bact_Acetyltransf"/>
</dbReference>
<sequence>MRADLVIRPERPQDHAAVADLLDAAFPAAGGGHAAERTLVDGLRSDGDVLAPLTFVAELDGEVVGSVVCSRATLGEGRSVGLGPVAVRPDLQRQGIGAALMASVVATADQHGEPAVVLLGDPEYYGAFGFEPASGHGILSPGPWGDRFFQVRTLRAWRPSLAGRFRYAPAFERLDEV</sequence>
<feature type="domain" description="N-acetyltransferase" evidence="3">
    <location>
        <begin position="5"/>
        <end position="155"/>
    </location>
</feature>
<dbReference type="Pfam" id="PF00583">
    <property type="entry name" value="Acetyltransf_1"/>
    <property type="match status" value="1"/>
</dbReference>
<dbReference type="CDD" id="cd04301">
    <property type="entry name" value="NAT_SF"/>
    <property type="match status" value="1"/>
</dbReference>
<dbReference type="RefSeq" id="WP_211602340.1">
    <property type="nucleotide sequence ID" value="NZ_JAGSNF010000008.1"/>
</dbReference>
<evidence type="ECO:0000313" key="5">
    <source>
        <dbReference type="Proteomes" id="UP000677016"/>
    </source>
</evidence>
<name>A0A941D8L4_9MICO</name>
<dbReference type="PROSITE" id="PS51186">
    <property type="entry name" value="GNAT"/>
    <property type="match status" value="1"/>
</dbReference>
<dbReference type="SUPFAM" id="SSF55729">
    <property type="entry name" value="Acyl-CoA N-acyltransferases (Nat)"/>
    <property type="match status" value="1"/>
</dbReference>
<gene>
    <name evidence="4" type="ORF">KC207_07270</name>
</gene>
<accession>A0A941D8L4</accession>
<dbReference type="EMBL" id="JAGSNF010000008">
    <property type="protein sequence ID" value="MBR7743088.1"/>
    <property type="molecule type" value="Genomic_DNA"/>
</dbReference>
<keyword evidence="1" id="KW-0808">Transferase</keyword>
<dbReference type="PANTHER" id="PTHR43877:SF1">
    <property type="entry name" value="ACETYLTRANSFERASE"/>
    <property type="match status" value="1"/>
</dbReference>
<comment type="caution">
    <text evidence="4">The sequence shown here is derived from an EMBL/GenBank/DDBJ whole genome shotgun (WGS) entry which is preliminary data.</text>
</comment>
<protein>
    <submittedName>
        <fullName evidence="4">N-acetyltransferase</fullName>
    </submittedName>
</protein>
<dbReference type="InterPro" id="IPR000182">
    <property type="entry name" value="GNAT_dom"/>
</dbReference>
<keyword evidence="5" id="KW-1185">Reference proteome</keyword>
<evidence type="ECO:0000256" key="1">
    <source>
        <dbReference type="ARBA" id="ARBA00022679"/>
    </source>
</evidence>
<dbReference type="Gene3D" id="3.40.630.30">
    <property type="match status" value="1"/>
</dbReference>
<dbReference type="Proteomes" id="UP000677016">
    <property type="component" value="Unassembled WGS sequence"/>
</dbReference>
<keyword evidence="2" id="KW-0012">Acyltransferase</keyword>
<evidence type="ECO:0000259" key="3">
    <source>
        <dbReference type="PROSITE" id="PS51186"/>
    </source>
</evidence>
<dbReference type="GO" id="GO:0016747">
    <property type="term" value="F:acyltransferase activity, transferring groups other than amino-acyl groups"/>
    <property type="evidence" value="ECO:0007669"/>
    <property type="project" value="InterPro"/>
</dbReference>
<reference evidence="4" key="1">
    <citation type="submission" date="2021-04" db="EMBL/GenBank/DDBJ databases">
        <title>Phycicoccus avicenniae sp. nov., a novel endophytic actinomycetes isolated from branch of Avicennia mariana.</title>
        <authorList>
            <person name="Tuo L."/>
        </authorList>
    </citation>
    <scope>NUCLEOTIDE SEQUENCE</scope>
    <source>
        <strain evidence="4">BSK3Z-2</strain>
    </source>
</reference>
<organism evidence="4 5">
    <name type="scientific">Phycicoccus avicenniae</name>
    <dbReference type="NCBI Taxonomy" id="2828860"/>
    <lineage>
        <taxon>Bacteria</taxon>
        <taxon>Bacillati</taxon>
        <taxon>Actinomycetota</taxon>
        <taxon>Actinomycetes</taxon>
        <taxon>Micrococcales</taxon>
        <taxon>Intrasporangiaceae</taxon>
        <taxon>Phycicoccus</taxon>
    </lineage>
</organism>